<name>A0ABD5ZFR0_9EURY</name>
<feature type="transmembrane region" description="Helical" evidence="1">
    <location>
        <begin position="74"/>
        <end position="96"/>
    </location>
</feature>
<keyword evidence="1" id="KW-1133">Transmembrane helix</keyword>
<keyword evidence="3" id="KW-1185">Reference proteome</keyword>
<accession>A0ABD5ZFR0</accession>
<keyword evidence="1" id="KW-0472">Membrane</keyword>
<evidence type="ECO:0000256" key="1">
    <source>
        <dbReference type="SAM" id="Phobius"/>
    </source>
</evidence>
<protein>
    <submittedName>
        <fullName evidence="2">Uncharacterized protein</fullName>
    </submittedName>
</protein>
<evidence type="ECO:0000313" key="2">
    <source>
        <dbReference type="EMBL" id="MFC7203723.1"/>
    </source>
</evidence>
<dbReference type="Proteomes" id="UP001596481">
    <property type="component" value="Unassembled WGS sequence"/>
</dbReference>
<feature type="transmembrane region" description="Helical" evidence="1">
    <location>
        <begin position="44"/>
        <end position="62"/>
    </location>
</feature>
<organism evidence="2 3">
    <name type="scientific">Haloferax namakaokahaiae</name>
    <dbReference type="NCBI Taxonomy" id="1748331"/>
    <lineage>
        <taxon>Archaea</taxon>
        <taxon>Methanobacteriati</taxon>
        <taxon>Methanobacteriota</taxon>
        <taxon>Stenosarchaea group</taxon>
        <taxon>Halobacteria</taxon>
        <taxon>Halobacteriales</taxon>
        <taxon>Haloferacaceae</taxon>
        <taxon>Haloferax</taxon>
    </lineage>
</organism>
<reference evidence="2 3" key="1">
    <citation type="journal article" date="2019" name="Int. J. Syst. Evol. Microbiol.">
        <title>The Global Catalogue of Microorganisms (GCM) 10K type strain sequencing project: providing services to taxonomists for standard genome sequencing and annotation.</title>
        <authorList>
            <consortium name="The Broad Institute Genomics Platform"/>
            <consortium name="The Broad Institute Genome Sequencing Center for Infectious Disease"/>
            <person name="Wu L."/>
            <person name="Ma J."/>
        </authorList>
    </citation>
    <scope>NUCLEOTIDE SEQUENCE [LARGE SCALE GENOMIC DNA]</scope>
    <source>
        <strain evidence="2 3">DSM 29988</strain>
    </source>
</reference>
<gene>
    <name evidence="2" type="ORF">ACFQJC_09365</name>
</gene>
<dbReference type="RefSeq" id="WP_390223059.1">
    <property type="nucleotide sequence ID" value="NZ_JBHTAA010000005.1"/>
</dbReference>
<sequence length="102" mass="11562">MSTVLNRDSSGWVRVVTARETLVLFVLLVLVWALGFYELVPIEIWVIDFPALVAAFFLDTLASNEFGIRENSVFYPALVVCLYLQALVLVAGVRWLRSRTKL</sequence>
<dbReference type="AlphaFoldDB" id="A0ABD5ZFR0"/>
<feature type="transmembrane region" description="Helical" evidence="1">
    <location>
        <begin position="20"/>
        <end position="37"/>
    </location>
</feature>
<evidence type="ECO:0000313" key="3">
    <source>
        <dbReference type="Proteomes" id="UP001596481"/>
    </source>
</evidence>
<comment type="caution">
    <text evidence="2">The sequence shown here is derived from an EMBL/GenBank/DDBJ whole genome shotgun (WGS) entry which is preliminary data.</text>
</comment>
<proteinExistence type="predicted"/>
<dbReference type="EMBL" id="JBHTAA010000005">
    <property type="protein sequence ID" value="MFC7203723.1"/>
    <property type="molecule type" value="Genomic_DNA"/>
</dbReference>
<keyword evidence="1" id="KW-0812">Transmembrane</keyword>